<feature type="region of interest" description="Disordered" evidence="1">
    <location>
        <begin position="1"/>
        <end position="72"/>
    </location>
</feature>
<reference evidence="2 3" key="1">
    <citation type="submission" date="2020-08" db="EMBL/GenBank/DDBJ databases">
        <title>Genomic Encyclopedia of Type Strains, Phase IV (KMG-IV): sequencing the most valuable type-strain genomes for metagenomic binning, comparative biology and taxonomic classification.</title>
        <authorList>
            <person name="Goeker M."/>
        </authorList>
    </citation>
    <scope>NUCLEOTIDE SEQUENCE [LARGE SCALE GENOMIC DNA]</scope>
    <source>
        <strain evidence="2 3">DSM 29007</strain>
    </source>
</reference>
<proteinExistence type="predicted"/>
<dbReference type="Proteomes" id="UP000582837">
    <property type="component" value="Unassembled WGS sequence"/>
</dbReference>
<name>A0A841GY78_9BACT</name>
<accession>A0A841GY78</accession>
<gene>
    <name evidence="2" type="ORF">HNQ61_002323</name>
</gene>
<feature type="compositionally biased region" description="Low complexity" evidence="1">
    <location>
        <begin position="29"/>
        <end position="41"/>
    </location>
</feature>
<sequence length="283" mass="31630">MKTNVFPTRQLRGKSRTPGAASPPGFLSTCTATARAGCRTGMNPPRTAGVLQRRYWQSHSETGSAEREISSDSLGLGSLNSLNLEVCPSGSGQQRKDQQHRIPQPSLLLLCYREYSCRLWNRFRGPVPRNRSFMYFSPQAKSAISYTRGKFHDKHTVAGRLELPASRRRSTYSHSESTQLTTVDAECTRIGDRIYSQQKNKCIPQRAMVLSRAGAEIWPLPRNESQPVDFTRLPEYRIGAAASACQTERYTDHSHCSKKIHHHGLRNSGTEISNIAEPLATLA</sequence>
<evidence type="ECO:0000256" key="1">
    <source>
        <dbReference type="SAM" id="MobiDB-lite"/>
    </source>
</evidence>
<dbReference type="AlphaFoldDB" id="A0A841GY78"/>
<evidence type="ECO:0000313" key="2">
    <source>
        <dbReference type="EMBL" id="MBB6070702.1"/>
    </source>
</evidence>
<evidence type="ECO:0000313" key="3">
    <source>
        <dbReference type="Proteomes" id="UP000582837"/>
    </source>
</evidence>
<dbReference type="EMBL" id="JACHIA010000005">
    <property type="protein sequence ID" value="MBB6070702.1"/>
    <property type="molecule type" value="Genomic_DNA"/>
</dbReference>
<comment type="caution">
    <text evidence="2">The sequence shown here is derived from an EMBL/GenBank/DDBJ whole genome shotgun (WGS) entry which is preliminary data.</text>
</comment>
<keyword evidence="3" id="KW-1185">Reference proteome</keyword>
<protein>
    <submittedName>
        <fullName evidence="2">Uncharacterized protein</fullName>
    </submittedName>
</protein>
<organism evidence="2 3">
    <name type="scientific">Longimicrobium terrae</name>
    <dbReference type="NCBI Taxonomy" id="1639882"/>
    <lineage>
        <taxon>Bacteria</taxon>
        <taxon>Pseudomonadati</taxon>
        <taxon>Gemmatimonadota</taxon>
        <taxon>Longimicrobiia</taxon>
        <taxon>Longimicrobiales</taxon>
        <taxon>Longimicrobiaceae</taxon>
        <taxon>Longimicrobium</taxon>
    </lineage>
</organism>